<gene>
    <name evidence="5" type="primary">mtnA</name>
    <name evidence="6" type="ORF">APY04_1021</name>
</gene>
<dbReference type="InterPro" id="IPR011559">
    <property type="entry name" value="Initiation_fac_2B_a/b/d"/>
</dbReference>
<evidence type="ECO:0000256" key="4">
    <source>
        <dbReference type="ARBA" id="ARBA00058145"/>
    </source>
</evidence>
<dbReference type="InterPro" id="IPR000649">
    <property type="entry name" value="IF-2B-related"/>
</dbReference>
<dbReference type="HAMAP" id="MF_01678">
    <property type="entry name" value="Salvage_MtnA"/>
    <property type="match status" value="1"/>
</dbReference>
<dbReference type="RefSeq" id="WP_068460300.1">
    <property type="nucleotide sequence ID" value="NZ_LMTR01000032.1"/>
</dbReference>
<dbReference type="Pfam" id="PF01008">
    <property type="entry name" value="IF-2B"/>
    <property type="match status" value="1"/>
</dbReference>
<name>A0A109BKD6_HYPSL</name>
<dbReference type="NCBIfam" id="TIGR00524">
    <property type="entry name" value="eIF-2B_rel"/>
    <property type="match status" value="1"/>
</dbReference>
<dbReference type="AlphaFoldDB" id="A0A109BKD6"/>
<dbReference type="Gene3D" id="1.20.120.420">
    <property type="entry name" value="translation initiation factor eif-2b, domain 1"/>
    <property type="match status" value="1"/>
</dbReference>
<comment type="catalytic activity">
    <reaction evidence="3">
        <text>5-(methylsulfanyl)-alpha-D-ribose 1-phosphate = 5-(methylsulfanyl)-D-ribulose 1-phosphate</text>
        <dbReference type="Rhea" id="RHEA:19989"/>
        <dbReference type="ChEBI" id="CHEBI:58533"/>
        <dbReference type="ChEBI" id="CHEBI:58548"/>
        <dbReference type="EC" id="5.3.1.23"/>
    </reaction>
    <physiologicalReaction direction="left-to-right" evidence="3">
        <dbReference type="Rhea" id="RHEA:19990"/>
    </physiologicalReaction>
</comment>
<sequence>MKIEGKPYRTIWLAPDGWSVEIIDQTKLPHALAIVRLATVEAAAQAILTMQVRGAPLIGATAAYGMALAIREDASDDAIERASAFLAAQRPTAINLRWALDEMRRAVLPLPVNARAEAAYARAAAICDEDVETCRLIGVHGRKLIDEIAARKNGAPVNVLTHCNAGWLACVDWGTATSPVYQAHDAGVPLHVWVDETRPRNQGASLTAFELGSHGIAHTIVVDNAGGHLMQHGDVDIVIVGTDRVAANGDVANKIGTYLKALAAKDNAVPFYVALPHSTIDWTVQDGAEIPIEERHGDEVLKMPGRLPDGSVVTVEIAAPGSPAGNPAFDVTPARLVSGFITERGVCAASREGLLSLYPERGVK</sequence>
<feature type="binding site" evidence="5">
    <location>
        <position position="202"/>
    </location>
    <ligand>
        <name>substrate</name>
    </ligand>
</feature>
<feature type="active site" description="Proton donor" evidence="5">
    <location>
        <position position="243"/>
    </location>
</feature>
<keyword evidence="1 5" id="KW-0413">Isomerase</keyword>
<feature type="site" description="Transition state stabilizer" evidence="5">
    <location>
        <position position="163"/>
    </location>
</feature>
<dbReference type="PATRIC" id="fig|121290.4.peg.899"/>
<comment type="function">
    <text evidence="4">Catalyzes the interconversion of methylthioribose-1-phosphate (MTR-1-P) into methylthioribulose-1-phosphate (MTRu-1-P). Also catalyzes the interconversion of 5-deoxyribose 1-phosphate and 5-deoxyribulose 1-phosphate. Part of a bifunctional DHAP-shunt salvage pathway for SAM by-products.</text>
</comment>
<protein>
    <recommendedName>
        <fullName evidence="5">Methylthioribose-1-phosphate isomerase</fullName>
        <shortName evidence="5">M1Pi</shortName>
        <shortName evidence="5">MTR-1-P isomerase</shortName>
        <ecNumber evidence="5">5.3.1.23</ecNumber>
    </recommendedName>
    <alternativeName>
        <fullName evidence="5">S-methyl-5-thioribose-1-phosphate isomerase</fullName>
    </alternativeName>
</protein>
<reference evidence="6 7" key="1">
    <citation type="submission" date="2015-10" db="EMBL/GenBank/DDBJ databases">
        <title>Transcriptomic analysis of a linuron degrading triple-species bacterial consortium.</title>
        <authorList>
            <person name="Albers P."/>
        </authorList>
    </citation>
    <scope>NUCLEOTIDE SEQUENCE [LARGE SCALE GENOMIC DNA]</scope>
    <source>
        <strain evidence="6 7">WDL6</strain>
    </source>
</reference>
<dbReference type="Gene3D" id="3.40.50.10470">
    <property type="entry name" value="Translation initiation factor eif-2b, domain 2"/>
    <property type="match status" value="1"/>
</dbReference>
<comment type="caution">
    <text evidence="6">The sequence shown here is derived from an EMBL/GenBank/DDBJ whole genome shotgun (WGS) entry which is preliminary data.</text>
</comment>
<dbReference type="OrthoDB" id="9803436at2"/>
<dbReference type="EMBL" id="LMTR01000032">
    <property type="protein sequence ID" value="KWT70344.1"/>
    <property type="molecule type" value="Genomic_DNA"/>
</dbReference>
<keyword evidence="5" id="KW-0486">Methionine biosynthesis</keyword>
<dbReference type="GO" id="GO:0046523">
    <property type="term" value="F:S-methyl-5-thioribose-1-phosphate isomerase activity"/>
    <property type="evidence" value="ECO:0007669"/>
    <property type="project" value="UniProtKB-UniRule"/>
</dbReference>
<dbReference type="GO" id="GO:0019509">
    <property type="term" value="P:L-methionine salvage from methylthioadenosine"/>
    <property type="evidence" value="ECO:0007669"/>
    <property type="project" value="UniProtKB-UniRule"/>
</dbReference>
<dbReference type="NCBIfam" id="TIGR00512">
    <property type="entry name" value="salvage_mtnA"/>
    <property type="match status" value="1"/>
</dbReference>
<dbReference type="SUPFAM" id="SSF100950">
    <property type="entry name" value="NagB/RpiA/CoA transferase-like"/>
    <property type="match status" value="1"/>
</dbReference>
<evidence type="ECO:0000256" key="1">
    <source>
        <dbReference type="ARBA" id="ARBA00023235"/>
    </source>
</evidence>
<dbReference type="NCBIfam" id="NF004326">
    <property type="entry name" value="PRK05720.1"/>
    <property type="match status" value="1"/>
</dbReference>
<evidence type="ECO:0000313" key="7">
    <source>
        <dbReference type="Proteomes" id="UP000059074"/>
    </source>
</evidence>
<dbReference type="InterPro" id="IPR042529">
    <property type="entry name" value="IF_2B-like_C"/>
</dbReference>
<comment type="catalytic activity">
    <reaction evidence="2">
        <text>5-deoxy-alpha-D-ribose 1-phosphate = 5-deoxy-D-ribulose 1-phosphate</text>
        <dbReference type="Rhea" id="RHEA:61296"/>
        <dbReference type="ChEBI" id="CHEBI:58749"/>
        <dbReference type="ChEBI" id="CHEBI:144504"/>
    </reaction>
    <physiologicalReaction direction="left-to-right" evidence="2">
        <dbReference type="Rhea" id="RHEA:61297"/>
    </physiologicalReaction>
</comment>
<dbReference type="FunFam" id="3.40.50.10470:FF:000006">
    <property type="entry name" value="Methylthioribose-1-phosphate isomerase"/>
    <property type="match status" value="1"/>
</dbReference>
<dbReference type="PANTHER" id="PTHR43475">
    <property type="entry name" value="METHYLTHIORIBOSE-1-PHOSPHATE ISOMERASE"/>
    <property type="match status" value="1"/>
</dbReference>
<dbReference type="InterPro" id="IPR005251">
    <property type="entry name" value="IF-M1Pi"/>
</dbReference>
<dbReference type="Proteomes" id="UP000059074">
    <property type="component" value="Unassembled WGS sequence"/>
</dbReference>
<evidence type="ECO:0000256" key="5">
    <source>
        <dbReference type="HAMAP-Rule" id="MF_01678"/>
    </source>
</evidence>
<dbReference type="EC" id="5.3.1.23" evidence="5"/>
<dbReference type="InterPro" id="IPR037171">
    <property type="entry name" value="NagB/RpiA_transferase-like"/>
</dbReference>
<dbReference type="STRING" id="121290.APY04_1021"/>
<comment type="similarity">
    <text evidence="5">Belongs to the EIF-2B alpha/beta/delta subunits family. MtnA subfamily.</text>
</comment>
<dbReference type="PANTHER" id="PTHR43475:SF1">
    <property type="entry name" value="METHYLTHIORIBOSE-1-PHOSPHATE ISOMERASE"/>
    <property type="match status" value="1"/>
</dbReference>
<comment type="pathway">
    <text evidence="5">Amino-acid biosynthesis; L-methionine biosynthesis via salvage pathway; L-methionine from S-methyl-5-thio-alpha-D-ribose 1-phosphate: step 1/6.</text>
</comment>
<evidence type="ECO:0000256" key="2">
    <source>
        <dbReference type="ARBA" id="ARBA00050906"/>
    </source>
</evidence>
<proteinExistence type="inferred from homology"/>
<evidence type="ECO:0000256" key="3">
    <source>
        <dbReference type="ARBA" id="ARBA00051169"/>
    </source>
</evidence>
<keyword evidence="5" id="KW-0028">Amino-acid biosynthesis</keyword>
<keyword evidence="7" id="KW-1185">Reference proteome</keyword>
<feature type="binding site" evidence="5">
    <location>
        <position position="90"/>
    </location>
    <ligand>
        <name>substrate</name>
    </ligand>
</feature>
<accession>A0A109BKD6</accession>
<dbReference type="InterPro" id="IPR027363">
    <property type="entry name" value="M1Pi_N"/>
</dbReference>
<feature type="binding site" evidence="5">
    <location>
        <begin position="53"/>
        <end position="55"/>
    </location>
    <ligand>
        <name>substrate</name>
    </ligand>
</feature>
<evidence type="ECO:0000313" key="6">
    <source>
        <dbReference type="EMBL" id="KWT70344.1"/>
    </source>
</evidence>
<organism evidence="6 7">
    <name type="scientific">Hyphomicrobium sulfonivorans</name>
    <dbReference type="NCBI Taxonomy" id="121290"/>
    <lineage>
        <taxon>Bacteria</taxon>
        <taxon>Pseudomonadati</taxon>
        <taxon>Pseudomonadota</taxon>
        <taxon>Alphaproteobacteria</taxon>
        <taxon>Hyphomicrobiales</taxon>
        <taxon>Hyphomicrobiaceae</taxon>
        <taxon>Hyphomicrobium</taxon>
    </lineage>
</organism>
<dbReference type="UniPathway" id="UPA00904">
    <property type="reaction ID" value="UER00874"/>
</dbReference>
<feature type="binding site" evidence="5">
    <location>
        <begin position="253"/>
        <end position="254"/>
    </location>
    <ligand>
        <name>substrate</name>
    </ligand>
</feature>